<dbReference type="AlphaFoldDB" id="A0AAD7S8B1"/>
<proteinExistence type="predicted"/>
<evidence type="ECO:0000313" key="2">
    <source>
        <dbReference type="Proteomes" id="UP001221898"/>
    </source>
</evidence>
<reference evidence="1" key="1">
    <citation type="journal article" date="2023" name="Science">
        <title>Genome structures resolve the early diversification of teleost fishes.</title>
        <authorList>
            <person name="Parey E."/>
            <person name="Louis A."/>
            <person name="Montfort J."/>
            <person name="Bouchez O."/>
            <person name="Roques C."/>
            <person name="Iampietro C."/>
            <person name="Lluch J."/>
            <person name="Castinel A."/>
            <person name="Donnadieu C."/>
            <person name="Desvignes T."/>
            <person name="Floi Bucao C."/>
            <person name="Jouanno E."/>
            <person name="Wen M."/>
            <person name="Mejri S."/>
            <person name="Dirks R."/>
            <person name="Jansen H."/>
            <person name="Henkel C."/>
            <person name="Chen W.J."/>
            <person name="Zahm M."/>
            <person name="Cabau C."/>
            <person name="Klopp C."/>
            <person name="Thompson A.W."/>
            <person name="Robinson-Rechavi M."/>
            <person name="Braasch I."/>
            <person name="Lecointre G."/>
            <person name="Bobe J."/>
            <person name="Postlethwait J.H."/>
            <person name="Berthelot C."/>
            <person name="Roest Crollius H."/>
            <person name="Guiguen Y."/>
        </authorList>
    </citation>
    <scope>NUCLEOTIDE SEQUENCE</scope>
    <source>
        <strain evidence="1">NC1722</strain>
    </source>
</reference>
<dbReference type="PROSITE" id="PS51257">
    <property type="entry name" value="PROKAR_LIPOPROTEIN"/>
    <property type="match status" value="1"/>
</dbReference>
<gene>
    <name evidence="1" type="ORF">AAFF_G00434520</name>
</gene>
<comment type="caution">
    <text evidence="1">The sequence shown here is derived from an EMBL/GenBank/DDBJ whole genome shotgun (WGS) entry which is preliminary data.</text>
</comment>
<dbReference type="EMBL" id="JAINUG010000095">
    <property type="protein sequence ID" value="KAJ8397763.1"/>
    <property type="molecule type" value="Genomic_DNA"/>
</dbReference>
<organism evidence="1 2">
    <name type="scientific">Aldrovandia affinis</name>
    <dbReference type="NCBI Taxonomy" id="143900"/>
    <lineage>
        <taxon>Eukaryota</taxon>
        <taxon>Metazoa</taxon>
        <taxon>Chordata</taxon>
        <taxon>Craniata</taxon>
        <taxon>Vertebrata</taxon>
        <taxon>Euteleostomi</taxon>
        <taxon>Actinopterygii</taxon>
        <taxon>Neopterygii</taxon>
        <taxon>Teleostei</taxon>
        <taxon>Notacanthiformes</taxon>
        <taxon>Halosauridae</taxon>
        <taxon>Aldrovandia</taxon>
    </lineage>
</organism>
<name>A0AAD7S8B1_9TELE</name>
<sequence length="94" mass="10615">MHLRCDEICAAVGAVGGCQLKRIFIFPVYALGQETLRFLTPGDTRLRKAGAGIGDDWDKNVSGTSWEVQWNEIFICYWRGYLIFSFSATVSNLY</sequence>
<protein>
    <submittedName>
        <fullName evidence="1">Uncharacterized protein</fullName>
    </submittedName>
</protein>
<keyword evidence="2" id="KW-1185">Reference proteome</keyword>
<dbReference type="Proteomes" id="UP001221898">
    <property type="component" value="Unassembled WGS sequence"/>
</dbReference>
<evidence type="ECO:0000313" key="1">
    <source>
        <dbReference type="EMBL" id="KAJ8397763.1"/>
    </source>
</evidence>
<accession>A0AAD7S8B1</accession>